<sequence length="41" mass="5210">MREFWTRETYEYVRWDNAGDTHDPLLKVQWRLKIKEPFPEQ</sequence>
<name>A0A1I4XPU5_9PSEU</name>
<proteinExistence type="predicted"/>
<protein>
    <submittedName>
        <fullName evidence="2">Uncharacterized protein</fullName>
    </submittedName>
</protein>
<accession>A0A1I4XPU5</accession>
<evidence type="ECO:0000313" key="4">
    <source>
        <dbReference type="Proteomes" id="UP000270697"/>
    </source>
</evidence>
<dbReference type="EMBL" id="FOUP01000003">
    <property type="protein sequence ID" value="SFN27299.1"/>
    <property type="molecule type" value="Genomic_DNA"/>
</dbReference>
<evidence type="ECO:0000313" key="1">
    <source>
        <dbReference type="EMBL" id="RKT84582.1"/>
    </source>
</evidence>
<evidence type="ECO:0000313" key="2">
    <source>
        <dbReference type="EMBL" id="SFN27299.1"/>
    </source>
</evidence>
<dbReference type="Proteomes" id="UP000270697">
    <property type="component" value="Unassembled WGS sequence"/>
</dbReference>
<reference evidence="1 4" key="2">
    <citation type="submission" date="2018-10" db="EMBL/GenBank/DDBJ databases">
        <title>Sequencing the genomes of 1000 actinobacteria strains.</title>
        <authorList>
            <person name="Klenk H.-P."/>
        </authorList>
    </citation>
    <scope>NUCLEOTIDE SEQUENCE [LARGE SCALE GENOMIC DNA]</scope>
    <source>
        <strain evidence="1 4">DSM 45119</strain>
    </source>
</reference>
<dbReference type="Proteomes" id="UP000199398">
    <property type="component" value="Unassembled WGS sequence"/>
</dbReference>
<dbReference type="AlphaFoldDB" id="A0A1I4XPU5"/>
<evidence type="ECO:0000313" key="3">
    <source>
        <dbReference type="Proteomes" id="UP000199398"/>
    </source>
</evidence>
<gene>
    <name evidence="1" type="ORF">ATL45_2902</name>
    <name evidence="2" type="ORF">SAMN05421805_103518</name>
</gene>
<dbReference type="EMBL" id="RBXX01000002">
    <property type="protein sequence ID" value="RKT84582.1"/>
    <property type="molecule type" value="Genomic_DNA"/>
</dbReference>
<reference evidence="2 3" key="1">
    <citation type="submission" date="2016-10" db="EMBL/GenBank/DDBJ databases">
        <authorList>
            <person name="de Groot N.N."/>
        </authorList>
    </citation>
    <scope>NUCLEOTIDE SEQUENCE [LARGE SCALE GENOMIC DNA]</scope>
    <source>
        <strain evidence="2 3">CPCC 201259</strain>
    </source>
</reference>
<keyword evidence="4" id="KW-1185">Reference proteome</keyword>
<organism evidence="2 3">
    <name type="scientific">Saccharopolyspora antimicrobica</name>
    <dbReference type="NCBI Taxonomy" id="455193"/>
    <lineage>
        <taxon>Bacteria</taxon>
        <taxon>Bacillati</taxon>
        <taxon>Actinomycetota</taxon>
        <taxon>Actinomycetes</taxon>
        <taxon>Pseudonocardiales</taxon>
        <taxon>Pseudonocardiaceae</taxon>
        <taxon>Saccharopolyspora</taxon>
    </lineage>
</organism>